<dbReference type="PROSITE" id="PS51257">
    <property type="entry name" value="PROKAR_LIPOPROTEIN"/>
    <property type="match status" value="1"/>
</dbReference>
<dbReference type="AlphaFoldDB" id="A0A6G4X9I8"/>
<sequence>MKRLLTTGAVVAALAFSLVACSDDDSSPKDEATKAAGETCTNLAALKSDTAALKNLDAASATKDQLKEANQKVQDDWDKVKDSLGDLTSAKRDAVKGAADDLKSAYEDVPGDATGKDALTELKPQIDKLAETTAAASTELKCP</sequence>
<dbReference type="RefSeq" id="WP_165329721.1">
    <property type="nucleotide sequence ID" value="NZ_JAAKZW010000001.1"/>
</dbReference>
<evidence type="ECO:0000313" key="2">
    <source>
        <dbReference type="EMBL" id="NGO74206.1"/>
    </source>
</evidence>
<evidence type="ECO:0000256" key="1">
    <source>
        <dbReference type="SAM" id="SignalP"/>
    </source>
</evidence>
<dbReference type="Gene3D" id="1.20.120.20">
    <property type="entry name" value="Apolipoprotein"/>
    <property type="match status" value="1"/>
</dbReference>
<reference evidence="2 3" key="1">
    <citation type="submission" date="2020-02" db="EMBL/GenBank/DDBJ databases">
        <title>Whole-genome analyses of novel actinobacteria.</title>
        <authorList>
            <person name="Sahin N."/>
            <person name="Tokatli A."/>
        </authorList>
    </citation>
    <scope>NUCLEOTIDE SEQUENCE [LARGE SCALE GENOMIC DNA]</scope>
    <source>
        <strain evidence="2 3">YC504</strain>
    </source>
</reference>
<feature type="signal peptide" evidence="1">
    <location>
        <begin position="1"/>
        <end position="22"/>
    </location>
</feature>
<accession>A0A6G4X9I8</accession>
<protein>
    <submittedName>
        <fullName evidence="2">Uncharacterized protein</fullName>
    </submittedName>
</protein>
<gene>
    <name evidence="2" type="ORF">G6045_00665</name>
</gene>
<comment type="caution">
    <text evidence="2">The sequence shown here is derived from an EMBL/GenBank/DDBJ whole genome shotgun (WGS) entry which is preliminary data.</text>
</comment>
<dbReference type="Proteomes" id="UP000481109">
    <property type="component" value="Unassembled WGS sequence"/>
</dbReference>
<keyword evidence="1" id="KW-0732">Signal</keyword>
<name>A0A6G4X9I8_9ACTN</name>
<keyword evidence="3" id="KW-1185">Reference proteome</keyword>
<dbReference type="EMBL" id="JAAKZW010000001">
    <property type="protein sequence ID" value="NGO74206.1"/>
    <property type="molecule type" value="Genomic_DNA"/>
</dbReference>
<proteinExistence type="predicted"/>
<feature type="chain" id="PRO_5026087640" evidence="1">
    <location>
        <begin position="23"/>
        <end position="143"/>
    </location>
</feature>
<organism evidence="2 3">
    <name type="scientific">Streptomyces mesophilus</name>
    <dbReference type="NCBI Taxonomy" id="1775132"/>
    <lineage>
        <taxon>Bacteria</taxon>
        <taxon>Bacillati</taxon>
        <taxon>Actinomycetota</taxon>
        <taxon>Actinomycetes</taxon>
        <taxon>Kitasatosporales</taxon>
        <taxon>Streptomycetaceae</taxon>
        <taxon>Streptomyces</taxon>
    </lineage>
</organism>
<evidence type="ECO:0000313" key="3">
    <source>
        <dbReference type="Proteomes" id="UP000481109"/>
    </source>
</evidence>